<dbReference type="AlphaFoldDB" id="A0A182IVW1"/>
<name>A0A182IVW1_ANOAO</name>
<dbReference type="EnsemblMetazoa" id="AATE006489-RA">
    <property type="protein sequence ID" value="AATE006489-PA.1"/>
    <property type="gene ID" value="AATE006489"/>
</dbReference>
<proteinExistence type="predicted"/>
<feature type="compositionally biased region" description="Low complexity" evidence="1">
    <location>
        <begin position="127"/>
        <end position="146"/>
    </location>
</feature>
<evidence type="ECO:0000256" key="1">
    <source>
        <dbReference type="SAM" id="MobiDB-lite"/>
    </source>
</evidence>
<dbReference type="STRING" id="41427.A0A182IVW1"/>
<evidence type="ECO:0000313" key="2">
    <source>
        <dbReference type="EnsemblMetazoa" id="AATE006489-PA.1"/>
    </source>
</evidence>
<feature type="compositionally biased region" description="Low complexity" evidence="1">
    <location>
        <begin position="165"/>
        <end position="174"/>
    </location>
</feature>
<feature type="compositionally biased region" description="Basic residues" evidence="1">
    <location>
        <begin position="70"/>
        <end position="81"/>
    </location>
</feature>
<dbReference type="VEuPathDB" id="VectorBase:AATE006489"/>
<feature type="compositionally biased region" description="Low complexity" evidence="1">
    <location>
        <begin position="45"/>
        <end position="57"/>
    </location>
</feature>
<feature type="region of interest" description="Disordered" evidence="1">
    <location>
        <begin position="276"/>
        <end position="320"/>
    </location>
</feature>
<feature type="region of interest" description="Disordered" evidence="1">
    <location>
        <begin position="401"/>
        <end position="421"/>
    </location>
</feature>
<protein>
    <submittedName>
        <fullName evidence="2">Uncharacterized protein</fullName>
    </submittedName>
</protein>
<feature type="compositionally biased region" description="Polar residues" evidence="1">
    <location>
        <begin position="1"/>
        <end position="13"/>
    </location>
</feature>
<accession>A0A182IVW1</accession>
<feature type="region of interest" description="Disordered" evidence="1">
    <location>
        <begin position="1"/>
        <end position="182"/>
    </location>
</feature>
<feature type="compositionally biased region" description="Low complexity" evidence="1">
    <location>
        <begin position="287"/>
        <end position="297"/>
    </location>
</feature>
<sequence length="446" mass="46461">MTDINRSGKQQSYPHKHNGKIDAQSAQSPPALVMSSGGSNEPGRAAGNGTTAATGSASGAGGGGGSLKRNNSHHQRAKKSQHANTIERGTSIGEYGHGSLERGGVGGHYHLHQVGTVGTRSGAGSGLAKSWGSKNSSSSQSQSTSLGGAGCPGVGTPTPPPPGPDAGSTGRPPGSGTGTKLMPTVKTEATLGEDFKRFHTLRNSYGGKSNLNIIPNPLRPLYQYSLDRKNPRQHTYTCEQNAQILLRLEKDRQKKFGSMGKLHLATSTGDLSMAATAMQRHSSITGASVPTSSVSTPTPTPPPPLASSSNGPKGSGNTCKGAAAAAVNVLTFDCQHGPQFPRGGDNYAESLPEFTASQRTGECFLRNPDLSSRDGSIHPIPGRSNREWFSTANNRNNLPLEYRNQEASNGSPENRKDRGPTVRFRVVNISMSATPGALPTGTSGHR</sequence>
<reference evidence="2" key="1">
    <citation type="submission" date="2022-08" db="UniProtKB">
        <authorList>
            <consortium name="EnsemblMetazoa"/>
        </authorList>
    </citation>
    <scope>IDENTIFICATION</scope>
    <source>
        <strain evidence="2">EBRO</strain>
    </source>
</reference>
<organism evidence="2">
    <name type="scientific">Anopheles atroparvus</name>
    <name type="common">European mosquito</name>
    <dbReference type="NCBI Taxonomy" id="41427"/>
    <lineage>
        <taxon>Eukaryota</taxon>
        <taxon>Metazoa</taxon>
        <taxon>Ecdysozoa</taxon>
        <taxon>Arthropoda</taxon>
        <taxon>Hexapoda</taxon>
        <taxon>Insecta</taxon>
        <taxon>Pterygota</taxon>
        <taxon>Neoptera</taxon>
        <taxon>Endopterygota</taxon>
        <taxon>Diptera</taxon>
        <taxon>Nematocera</taxon>
        <taxon>Culicoidea</taxon>
        <taxon>Culicidae</taxon>
        <taxon>Anophelinae</taxon>
        <taxon>Anopheles</taxon>
    </lineage>
</organism>
<feature type="region of interest" description="Disordered" evidence="1">
    <location>
        <begin position="366"/>
        <end position="385"/>
    </location>
</feature>